<comment type="caution">
    <text evidence="1">The sequence shown here is derived from an EMBL/GenBank/DDBJ whole genome shotgun (WGS) entry which is preliminary data.</text>
</comment>
<evidence type="ECO:0000313" key="2">
    <source>
        <dbReference type="Proteomes" id="UP000829720"/>
    </source>
</evidence>
<reference evidence="1" key="1">
    <citation type="submission" date="2021-01" db="EMBL/GenBank/DDBJ databases">
        <authorList>
            <person name="Zahm M."/>
            <person name="Roques C."/>
            <person name="Cabau C."/>
            <person name="Klopp C."/>
            <person name="Donnadieu C."/>
            <person name="Jouanno E."/>
            <person name="Lampietro C."/>
            <person name="Louis A."/>
            <person name="Herpin A."/>
            <person name="Echchiki A."/>
            <person name="Berthelot C."/>
            <person name="Parey E."/>
            <person name="Roest-Crollius H."/>
            <person name="Braasch I."/>
            <person name="Postlethwait J."/>
            <person name="Bobe J."/>
            <person name="Montfort J."/>
            <person name="Bouchez O."/>
            <person name="Begum T."/>
            <person name="Mejri S."/>
            <person name="Adams A."/>
            <person name="Chen W.-J."/>
            <person name="Guiguen Y."/>
        </authorList>
    </citation>
    <scope>NUCLEOTIDE SEQUENCE</scope>
    <source>
        <tissue evidence="1">Blood</tissue>
    </source>
</reference>
<accession>A0A8T3DQ40</accession>
<dbReference type="AlphaFoldDB" id="A0A8T3DQ40"/>
<dbReference type="Proteomes" id="UP000829720">
    <property type="component" value="Unassembled WGS sequence"/>
</dbReference>
<name>A0A8T3DQ40_9TELE</name>
<dbReference type="EMBL" id="JAERUA010000006">
    <property type="protein sequence ID" value="KAI1898762.1"/>
    <property type="molecule type" value="Genomic_DNA"/>
</dbReference>
<gene>
    <name evidence="1" type="ORF">AGOR_G00075710</name>
</gene>
<evidence type="ECO:0000313" key="1">
    <source>
        <dbReference type="EMBL" id="KAI1898762.1"/>
    </source>
</evidence>
<protein>
    <submittedName>
        <fullName evidence="1">Uncharacterized protein</fullName>
    </submittedName>
</protein>
<organism evidence="1 2">
    <name type="scientific">Albula goreensis</name>
    <dbReference type="NCBI Taxonomy" id="1534307"/>
    <lineage>
        <taxon>Eukaryota</taxon>
        <taxon>Metazoa</taxon>
        <taxon>Chordata</taxon>
        <taxon>Craniata</taxon>
        <taxon>Vertebrata</taxon>
        <taxon>Euteleostomi</taxon>
        <taxon>Actinopterygii</taxon>
        <taxon>Neopterygii</taxon>
        <taxon>Teleostei</taxon>
        <taxon>Albuliformes</taxon>
        <taxon>Albulidae</taxon>
        <taxon>Albula</taxon>
    </lineage>
</organism>
<sequence length="83" mass="9248">GTTSIRSQVLSQYFSLPQVAAVVVARVADYCIHIQQKDDIKYKLYIIKNCKAGVNLYFIQSVCGWCPWLSLQHVGSPANESGK</sequence>
<proteinExistence type="predicted"/>
<keyword evidence="2" id="KW-1185">Reference proteome</keyword>
<feature type="non-terminal residue" evidence="1">
    <location>
        <position position="1"/>
    </location>
</feature>